<dbReference type="EMBL" id="CTEC01000001">
    <property type="protein sequence ID" value="CQD03284.1"/>
    <property type="molecule type" value="Genomic_DNA"/>
</dbReference>
<dbReference type="PROSITE" id="PS00737">
    <property type="entry name" value="THIOLASE_2"/>
    <property type="match status" value="1"/>
</dbReference>
<dbReference type="InterPro" id="IPR020613">
    <property type="entry name" value="Thiolase_CS"/>
</dbReference>
<dbReference type="InterPro" id="IPR020616">
    <property type="entry name" value="Thiolase_N"/>
</dbReference>
<sequence length="382" mass="39663">MRETVIVEAVRTAVGKRNGGLSGMHAADLSAVVLNELLERAGVGPETVDDVIWGCVSQVGDQSSNIGRYAVLAAGWPETIPGTTVNRACGSSQQALDFAVQAVMSGQQDVVVAGGVEVMSRVPLGSARATGMPYGPKVLARYDDFSFNQGLSAEMIAKKWGLSRTRLDEYSARSHERAAAAQDAGAFTEQIVPVFTEDGTVVAADEGVRRGTTVEKLSGLKPAFTEDGVIHAGNSSQISDGAAALLVMTAEMAVDLGLTPLVRYLAGAVTGADPVLMLTGPIPATEKVLKKAGVQLSEVGAFEVNEAFAPVPLAWLAETGADPKRVNPLGGAIALGHPLGGSGAVLMTRMVHHMRDNGIRYGLQTMCEGGGTANATLVELVR</sequence>
<name>A0A0U1CWJ4_9MYCO</name>
<evidence type="ECO:0000256" key="3">
    <source>
        <dbReference type="ARBA" id="ARBA00023315"/>
    </source>
</evidence>
<dbReference type="InterPro" id="IPR020617">
    <property type="entry name" value="Thiolase_C"/>
</dbReference>
<evidence type="ECO:0000256" key="4">
    <source>
        <dbReference type="RuleBase" id="RU003557"/>
    </source>
</evidence>
<dbReference type="PANTHER" id="PTHR43365:SF1">
    <property type="entry name" value="ACETYL-COA C-ACYLTRANSFERASE"/>
    <property type="match status" value="1"/>
</dbReference>
<dbReference type="Pfam" id="PF02803">
    <property type="entry name" value="Thiolase_C"/>
    <property type="match status" value="1"/>
</dbReference>
<keyword evidence="6" id="KW-1185">Reference proteome</keyword>
<dbReference type="AlphaFoldDB" id="A0A0U1CWJ4"/>
<dbReference type="PIRSF" id="PIRSF000429">
    <property type="entry name" value="Ac-CoA_Ac_transf"/>
    <property type="match status" value="1"/>
</dbReference>
<reference evidence="6" key="1">
    <citation type="submission" date="2015-03" db="EMBL/GenBank/DDBJ databases">
        <authorList>
            <person name="Urmite Genomes"/>
        </authorList>
    </citation>
    <scope>NUCLEOTIDE SEQUENCE [LARGE SCALE GENOMIC DNA]</scope>
    <source>
        <strain evidence="6">CSUR P1344</strain>
    </source>
</reference>
<dbReference type="RefSeq" id="WP_090418158.1">
    <property type="nucleotide sequence ID" value="NZ_CP157315.1"/>
</dbReference>
<dbReference type="InterPro" id="IPR016039">
    <property type="entry name" value="Thiolase-like"/>
</dbReference>
<protein>
    <submittedName>
        <fullName evidence="5">Acetyl-CoA acetyltransferase</fullName>
    </submittedName>
</protein>
<dbReference type="Pfam" id="PF00108">
    <property type="entry name" value="Thiolase_N"/>
    <property type="match status" value="1"/>
</dbReference>
<comment type="similarity">
    <text evidence="1 4">Belongs to the thiolase-like superfamily. Thiolase family.</text>
</comment>
<evidence type="ECO:0000313" key="6">
    <source>
        <dbReference type="Proteomes" id="UP000199601"/>
    </source>
</evidence>
<keyword evidence="2 4" id="KW-0808">Transferase</keyword>
<evidence type="ECO:0000256" key="2">
    <source>
        <dbReference type="ARBA" id="ARBA00022679"/>
    </source>
</evidence>
<evidence type="ECO:0000313" key="5">
    <source>
        <dbReference type="EMBL" id="CQD03284.1"/>
    </source>
</evidence>
<dbReference type="Proteomes" id="UP000199601">
    <property type="component" value="Unassembled WGS sequence"/>
</dbReference>
<dbReference type="Gene3D" id="3.40.47.10">
    <property type="match status" value="2"/>
</dbReference>
<dbReference type="CDD" id="cd00751">
    <property type="entry name" value="thiolase"/>
    <property type="match status" value="1"/>
</dbReference>
<dbReference type="NCBIfam" id="TIGR01930">
    <property type="entry name" value="AcCoA-C-Actrans"/>
    <property type="match status" value="1"/>
</dbReference>
<dbReference type="SUPFAM" id="SSF53901">
    <property type="entry name" value="Thiolase-like"/>
    <property type="match status" value="2"/>
</dbReference>
<dbReference type="PANTHER" id="PTHR43365">
    <property type="entry name" value="BLR7806 PROTEIN"/>
    <property type="match status" value="1"/>
</dbReference>
<accession>A0A0U1CWJ4</accession>
<organism evidence="5 6">
    <name type="scientific">Mycobacterium europaeum</name>
    <dbReference type="NCBI Taxonomy" id="761804"/>
    <lineage>
        <taxon>Bacteria</taxon>
        <taxon>Bacillati</taxon>
        <taxon>Actinomycetota</taxon>
        <taxon>Actinomycetes</taxon>
        <taxon>Mycobacteriales</taxon>
        <taxon>Mycobacteriaceae</taxon>
        <taxon>Mycobacterium</taxon>
        <taxon>Mycobacterium simiae complex</taxon>
    </lineage>
</organism>
<evidence type="ECO:0000256" key="1">
    <source>
        <dbReference type="ARBA" id="ARBA00010982"/>
    </source>
</evidence>
<proteinExistence type="inferred from homology"/>
<keyword evidence="3 4" id="KW-0012">Acyltransferase</keyword>
<dbReference type="InterPro" id="IPR002155">
    <property type="entry name" value="Thiolase"/>
</dbReference>
<gene>
    <name evidence="5" type="primary">fadA6_2</name>
    <name evidence="5" type="ORF">BN000_00515</name>
</gene>
<dbReference type="GO" id="GO:0016747">
    <property type="term" value="F:acyltransferase activity, transferring groups other than amino-acyl groups"/>
    <property type="evidence" value="ECO:0007669"/>
    <property type="project" value="InterPro"/>
</dbReference>